<keyword evidence="6" id="KW-1185">Reference proteome</keyword>
<accession>A0A917JT83</accession>
<feature type="domain" description="ParB-like N-terminal" evidence="2">
    <location>
        <begin position="35"/>
        <end position="119"/>
    </location>
</feature>
<reference evidence="4" key="3">
    <citation type="submission" date="2020-09" db="EMBL/GenBank/DDBJ databases">
        <authorList>
            <person name="Sun Q."/>
            <person name="Zhou Y."/>
        </authorList>
    </citation>
    <scope>NUCLEOTIDE SEQUENCE</scope>
    <source>
        <strain evidence="4">CGMCC 4.7206</strain>
    </source>
</reference>
<feature type="region of interest" description="Disordered" evidence="1">
    <location>
        <begin position="161"/>
        <end position="186"/>
    </location>
</feature>
<sequence>MNSVPAPRGAVPETEAGLAARDQWVKEQLDNCPITVVDIDSLLPADSPRSSGVDAEHTHALAEGDDELPPIVVHGPTMRVIDGMHRLASARARKQRTIEARIYDGDDRDAFVLAVRLNVTHGLPLSRADRAAAAARIVVSHPHWSNRMIATMTGIAPATVGRIRKRSTGQAAQSDTRVGQDGRVRPLNASAGRQRAFELLIQNPDASLREVARQAGVSPATVHDVRRRLQEGEEPTPARQRRGSGSGGRGPEPRPAAGSATPHSRLGVILADLKKDPALRFNQKGRSLLRWLDRHFAGMNAWRQVIFDIPAHRRDTIAEFLRIYASAWTELADDIKETARNSAENTSETTPRKGFSLLANEPSALPCER</sequence>
<evidence type="ECO:0000256" key="1">
    <source>
        <dbReference type="SAM" id="MobiDB-lite"/>
    </source>
</evidence>
<name>A0A917JT83_9PSEU</name>
<evidence type="ECO:0000313" key="3">
    <source>
        <dbReference type="EMBL" id="GAA0532634.1"/>
    </source>
</evidence>
<evidence type="ECO:0000313" key="5">
    <source>
        <dbReference type="Proteomes" id="UP000597989"/>
    </source>
</evidence>
<gene>
    <name evidence="3" type="ORF">GCM10009545_38920</name>
    <name evidence="4" type="ORF">GCM10011581_17300</name>
</gene>
<dbReference type="SUPFAM" id="SSF110849">
    <property type="entry name" value="ParB/Sulfiredoxin"/>
    <property type="match status" value="1"/>
</dbReference>
<dbReference type="Gene3D" id="1.10.357.10">
    <property type="entry name" value="Tetracycline Repressor, domain 2"/>
    <property type="match status" value="1"/>
</dbReference>
<feature type="compositionally biased region" description="Polar residues" evidence="1">
    <location>
        <begin position="168"/>
        <end position="177"/>
    </location>
</feature>
<feature type="region of interest" description="Disordered" evidence="1">
    <location>
        <begin position="211"/>
        <end position="263"/>
    </location>
</feature>
<dbReference type="Proteomes" id="UP001500220">
    <property type="component" value="Unassembled WGS sequence"/>
</dbReference>
<organism evidence="4 5">
    <name type="scientific">Saccharopolyspora thermophila</name>
    <dbReference type="NCBI Taxonomy" id="89367"/>
    <lineage>
        <taxon>Bacteria</taxon>
        <taxon>Bacillati</taxon>
        <taxon>Actinomycetota</taxon>
        <taxon>Actinomycetes</taxon>
        <taxon>Pseudonocardiales</taxon>
        <taxon>Pseudonocardiaceae</taxon>
        <taxon>Saccharopolyspora</taxon>
    </lineage>
</organism>
<protein>
    <submittedName>
        <fullName evidence="3">ParB N-terminal domain-containing protein</fullName>
    </submittedName>
</protein>
<dbReference type="Proteomes" id="UP000597989">
    <property type="component" value="Unassembled WGS sequence"/>
</dbReference>
<dbReference type="InterPro" id="IPR003115">
    <property type="entry name" value="ParB_N"/>
</dbReference>
<reference evidence="4 5" key="1">
    <citation type="journal article" date="2014" name="Int. J. Syst. Evol. Microbiol.">
        <title>Complete genome sequence of Corynebacterium casei LMG S-19264T (=DSM 44701T), isolated from a smear-ripened cheese.</title>
        <authorList>
            <consortium name="US DOE Joint Genome Institute (JGI-PGF)"/>
            <person name="Walter F."/>
            <person name="Albersmeier A."/>
            <person name="Kalinowski J."/>
            <person name="Ruckert C."/>
        </authorList>
    </citation>
    <scope>NUCLEOTIDE SEQUENCE [LARGE SCALE GENOMIC DNA]</scope>
    <source>
        <strain evidence="4 5">CGMCC 4.7206</strain>
    </source>
</reference>
<proteinExistence type="predicted"/>
<dbReference type="AlphaFoldDB" id="A0A917JT83"/>
<dbReference type="SMART" id="SM00470">
    <property type="entry name" value="ParB"/>
    <property type="match status" value="1"/>
</dbReference>
<evidence type="ECO:0000259" key="2">
    <source>
        <dbReference type="SMART" id="SM00470"/>
    </source>
</evidence>
<dbReference type="Pfam" id="PF13412">
    <property type="entry name" value="HTH_24"/>
    <property type="match status" value="1"/>
</dbReference>
<comment type="caution">
    <text evidence="4">The sequence shown here is derived from an EMBL/GenBank/DDBJ whole genome shotgun (WGS) entry which is preliminary data.</text>
</comment>
<reference evidence="3" key="4">
    <citation type="submission" date="2023-12" db="EMBL/GenBank/DDBJ databases">
        <authorList>
            <person name="Sun Q."/>
            <person name="Inoue M."/>
        </authorList>
    </citation>
    <scope>NUCLEOTIDE SEQUENCE</scope>
    <source>
        <strain evidence="3">JCM 10664</strain>
    </source>
</reference>
<reference evidence="3 6" key="2">
    <citation type="journal article" date="2019" name="Int. J. Syst. Evol. Microbiol.">
        <title>The Global Catalogue of Microorganisms (GCM) 10K type strain sequencing project: providing services to taxonomists for standard genome sequencing and annotation.</title>
        <authorList>
            <consortium name="The Broad Institute Genomics Platform"/>
            <consortium name="The Broad Institute Genome Sequencing Center for Infectious Disease"/>
            <person name="Wu L."/>
            <person name="Ma J."/>
        </authorList>
    </citation>
    <scope>NUCLEOTIDE SEQUENCE [LARGE SCALE GENOMIC DNA]</scope>
    <source>
        <strain evidence="3 6">JCM 10664</strain>
    </source>
</reference>
<evidence type="ECO:0000313" key="6">
    <source>
        <dbReference type="Proteomes" id="UP001500220"/>
    </source>
</evidence>
<evidence type="ECO:0000313" key="4">
    <source>
        <dbReference type="EMBL" id="GGI80537.1"/>
    </source>
</evidence>
<dbReference type="EMBL" id="BAAAHC010000015">
    <property type="protein sequence ID" value="GAA0532634.1"/>
    <property type="molecule type" value="Genomic_DNA"/>
</dbReference>
<dbReference type="InterPro" id="IPR036086">
    <property type="entry name" value="ParB/Sulfiredoxin_sf"/>
</dbReference>
<dbReference type="EMBL" id="BMMT01000004">
    <property type="protein sequence ID" value="GGI80537.1"/>
    <property type="molecule type" value="Genomic_DNA"/>
</dbReference>